<dbReference type="Proteomes" id="UP001153331">
    <property type="component" value="Unassembled WGS sequence"/>
</dbReference>
<comment type="caution">
    <text evidence="1">The sequence shown here is derived from an EMBL/GenBank/DDBJ whole genome shotgun (WGS) entry which is preliminary data.</text>
</comment>
<evidence type="ECO:0000313" key="1">
    <source>
        <dbReference type="EMBL" id="KAJ8118696.1"/>
    </source>
</evidence>
<gene>
    <name evidence="1" type="ORF">OPT61_g387</name>
</gene>
<protein>
    <submittedName>
        <fullName evidence="1">Uncharacterized protein</fullName>
    </submittedName>
</protein>
<dbReference type="EMBL" id="JAPHNI010000012">
    <property type="protein sequence ID" value="KAJ8118696.1"/>
    <property type="molecule type" value="Genomic_DNA"/>
</dbReference>
<evidence type="ECO:0000313" key="2">
    <source>
        <dbReference type="Proteomes" id="UP001153331"/>
    </source>
</evidence>
<sequence>MPPATSLTNDTAHAGTAMHTTESTLPQHMHGVPTGHLQVHSSGQSTPNTKHQAMVSTPAKNSDCAQIAQPASSPSQLSDQINAAPSFSPIPAPQFGRTYDQRSRDATSSFSHETSNNGQQIVAPEFDTSSFTRSTTPSLVPHQIRRTQSRLPPSTVARKAPRKATYIPTPANEGSPRVTKLKSSAAKPRRQPGIPSHALPSPAAARKPPKERPGQTEPSTPKESPTVEVLVEKKDQSFAIDSIEVGHETDLKTIENIMIWSPTPSPHRDMRRDTQPFPAPPHDQIQSPREIKTHQLRFEYDMTPKLESVKRALGRDNWTEYLLLTESLVLGEMADREFQIEVKKIFQVPDATMYNRIQEIVLRRMAIRE</sequence>
<accession>A0ACC2IU18</accession>
<name>A0ACC2IU18_9PLEO</name>
<keyword evidence="2" id="KW-1185">Reference proteome</keyword>
<proteinExistence type="predicted"/>
<organism evidence="1 2">
    <name type="scientific">Boeremia exigua</name>
    <dbReference type="NCBI Taxonomy" id="749465"/>
    <lineage>
        <taxon>Eukaryota</taxon>
        <taxon>Fungi</taxon>
        <taxon>Dikarya</taxon>
        <taxon>Ascomycota</taxon>
        <taxon>Pezizomycotina</taxon>
        <taxon>Dothideomycetes</taxon>
        <taxon>Pleosporomycetidae</taxon>
        <taxon>Pleosporales</taxon>
        <taxon>Pleosporineae</taxon>
        <taxon>Didymellaceae</taxon>
        <taxon>Boeremia</taxon>
    </lineage>
</organism>
<reference evidence="1" key="1">
    <citation type="submission" date="2022-11" db="EMBL/GenBank/DDBJ databases">
        <title>Genome Sequence of Boeremia exigua.</title>
        <authorList>
            <person name="Buettner E."/>
        </authorList>
    </citation>
    <scope>NUCLEOTIDE SEQUENCE</scope>
    <source>
        <strain evidence="1">CU02</strain>
    </source>
</reference>